<feature type="domain" description="C2H2-type" evidence="13">
    <location>
        <begin position="855"/>
        <end position="882"/>
    </location>
</feature>
<dbReference type="PROSITE" id="PS50157">
    <property type="entry name" value="ZINC_FINGER_C2H2_2"/>
    <property type="match status" value="19"/>
</dbReference>
<dbReference type="InterPro" id="IPR050752">
    <property type="entry name" value="C2H2-ZF_domain"/>
</dbReference>
<dbReference type="InParanoid" id="A0A665SZW5"/>
<feature type="domain" description="C2H2-type" evidence="13">
    <location>
        <begin position="668"/>
        <end position="695"/>
    </location>
</feature>
<dbReference type="PROSITE" id="PS00028">
    <property type="entry name" value="ZINC_FINGER_C2H2_1"/>
    <property type="match status" value="15"/>
</dbReference>
<dbReference type="InterPro" id="IPR013087">
    <property type="entry name" value="Znf_C2H2_type"/>
</dbReference>
<feature type="domain" description="C2H2-type" evidence="13">
    <location>
        <begin position="74"/>
        <end position="101"/>
    </location>
</feature>
<dbReference type="PANTHER" id="PTHR24384:SF189">
    <property type="entry name" value="C2H2-TYPE DOMAIN-CONTAINING PROTEIN-RELATED"/>
    <property type="match status" value="1"/>
</dbReference>
<reference evidence="14" key="2">
    <citation type="submission" date="2025-08" db="UniProtKB">
        <authorList>
            <consortium name="Ensembl"/>
        </authorList>
    </citation>
    <scope>IDENTIFICATION</scope>
</reference>
<feature type="compositionally biased region" description="Polar residues" evidence="12">
    <location>
        <begin position="1025"/>
        <end position="1035"/>
    </location>
</feature>
<feature type="region of interest" description="Disordered" evidence="12">
    <location>
        <begin position="530"/>
        <end position="551"/>
    </location>
</feature>
<feature type="domain" description="C2H2-type" evidence="13">
    <location>
        <begin position="240"/>
        <end position="268"/>
    </location>
</feature>
<dbReference type="InterPro" id="IPR036236">
    <property type="entry name" value="Znf_C2H2_sf"/>
</dbReference>
<evidence type="ECO:0000256" key="5">
    <source>
        <dbReference type="ARBA" id="ARBA00022771"/>
    </source>
</evidence>
<evidence type="ECO:0000256" key="12">
    <source>
        <dbReference type="SAM" id="MobiDB-lite"/>
    </source>
</evidence>
<dbReference type="FunFam" id="3.30.160.60:FF:000006">
    <property type="entry name" value="Zinc finger protein 184 (Kruppel-like)"/>
    <property type="match status" value="1"/>
</dbReference>
<feature type="compositionally biased region" description="Polar residues" evidence="12">
    <location>
        <begin position="617"/>
        <end position="629"/>
    </location>
</feature>
<name>A0A665SZW5_ECHNA</name>
<evidence type="ECO:0000256" key="3">
    <source>
        <dbReference type="ARBA" id="ARBA00022723"/>
    </source>
</evidence>
<dbReference type="FunFam" id="3.30.160.60:FF:001442">
    <property type="entry name" value="zinc finger protein 696"/>
    <property type="match status" value="1"/>
</dbReference>
<feature type="region of interest" description="Disordered" evidence="12">
    <location>
        <begin position="1014"/>
        <end position="1043"/>
    </location>
</feature>
<feature type="compositionally biased region" description="Low complexity" evidence="12">
    <location>
        <begin position="928"/>
        <end position="945"/>
    </location>
</feature>
<dbReference type="FunFam" id="3.30.160.60:FF:002343">
    <property type="entry name" value="Zinc finger protein 33A"/>
    <property type="match status" value="1"/>
</dbReference>
<evidence type="ECO:0000256" key="4">
    <source>
        <dbReference type="ARBA" id="ARBA00022737"/>
    </source>
</evidence>
<keyword evidence="7" id="KW-0805">Transcription regulation</keyword>
<reference evidence="14" key="3">
    <citation type="submission" date="2025-09" db="UniProtKB">
        <authorList>
            <consortium name="Ensembl"/>
        </authorList>
    </citation>
    <scope>IDENTIFICATION</scope>
</reference>
<feature type="domain" description="C2H2-type" evidence="13">
    <location>
        <begin position="421"/>
        <end position="448"/>
    </location>
</feature>
<feature type="domain" description="C2H2-type" evidence="13">
    <location>
        <begin position="584"/>
        <end position="613"/>
    </location>
</feature>
<keyword evidence="3" id="KW-0479">Metal-binding</keyword>
<feature type="domain" description="C2H2-type" evidence="13">
    <location>
        <begin position="394"/>
        <end position="421"/>
    </location>
</feature>
<keyword evidence="4" id="KW-0677">Repeat</keyword>
<feature type="domain" description="C2H2-type" evidence="13">
    <location>
        <begin position="758"/>
        <end position="785"/>
    </location>
</feature>
<evidence type="ECO:0000256" key="2">
    <source>
        <dbReference type="ARBA" id="ARBA00006991"/>
    </source>
</evidence>
<feature type="domain" description="C2H2-type" evidence="13">
    <location>
        <begin position="162"/>
        <end position="189"/>
    </location>
</feature>
<feature type="domain" description="C2H2-type" evidence="13">
    <location>
        <begin position="814"/>
        <end position="841"/>
    </location>
</feature>
<dbReference type="GO" id="GO:0008270">
    <property type="term" value="F:zinc ion binding"/>
    <property type="evidence" value="ECO:0007669"/>
    <property type="project" value="UniProtKB-KW"/>
</dbReference>
<reference evidence="14" key="1">
    <citation type="submission" date="2021-04" db="EMBL/GenBank/DDBJ databases">
        <authorList>
            <consortium name="Wellcome Sanger Institute Data Sharing"/>
        </authorList>
    </citation>
    <scope>NUCLEOTIDE SEQUENCE [LARGE SCALE GENOMIC DNA]</scope>
</reference>
<dbReference type="FunFam" id="3.30.160.60:FF:000100">
    <property type="entry name" value="Zinc finger 45-like"/>
    <property type="match status" value="1"/>
</dbReference>
<evidence type="ECO:0000256" key="9">
    <source>
        <dbReference type="ARBA" id="ARBA00023163"/>
    </source>
</evidence>
<dbReference type="SMART" id="SM00355">
    <property type="entry name" value="ZnF_C2H2"/>
    <property type="match status" value="20"/>
</dbReference>
<keyword evidence="10" id="KW-0539">Nucleus</keyword>
<evidence type="ECO:0000256" key="6">
    <source>
        <dbReference type="ARBA" id="ARBA00022833"/>
    </source>
</evidence>
<evidence type="ECO:0000256" key="11">
    <source>
        <dbReference type="PROSITE-ProRule" id="PRU00042"/>
    </source>
</evidence>
<evidence type="ECO:0000313" key="15">
    <source>
        <dbReference type="Proteomes" id="UP000472264"/>
    </source>
</evidence>
<feature type="domain" description="C2H2-type" evidence="13">
    <location>
        <begin position="46"/>
        <end position="73"/>
    </location>
</feature>
<dbReference type="Ensembl" id="ENSENLT00000003282.1">
    <property type="protein sequence ID" value="ENSENLP00000003100.1"/>
    <property type="gene ID" value="ENSENLG00000001510.1"/>
</dbReference>
<protein>
    <recommendedName>
        <fullName evidence="13">C2H2-type domain-containing protein</fullName>
    </recommendedName>
</protein>
<feature type="domain" description="C2H2-type" evidence="13">
    <location>
        <begin position="134"/>
        <end position="158"/>
    </location>
</feature>
<evidence type="ECO:0000256" key="10">
    <source>
        <dbReference type="ARBA" id="ARBA00023242"/>
    </source>
</evidence>
<dbReference type="Pfam" id="PF00096">
    <property type="entry name" value="zf-C2H2"/>
    <property type="match status" value="8"/>
</dbReference>
<dbReference type="Proteomes" id="UP000472264">
    <property type="component" value="Chromosome 6"/>
</dbReference>
<dbReference type="FunFam" id="3.30.160.60:FF:001818">
    <property type="entry name" value="GDNF-inducible zinc finger protein 1 isoform X1"/>
    <property type="match status" value="1"/>
</dbReference>
<dbReference type="Gene3D" id="3.30.160.60">
    <property type="entry name" value="Classic Zinc Finger"/>
    <property type="match status" value="14"/>
</dbReference>
<evidence type="ECO:0000313" key="14">
    <source>
        <dbReference type="Ensembl" id="ENSENLP00000003100.1"/>
    </source>
</evidence>
<dbReference type="PANTHER" id="PTHR24384">
    <property type="entry name" value="FINGER PUTATIVE TRANSCRIPTION FACTOR FAMILY-RELATED"/>
    <property type="match status" value="1"/>
</dbReference>
<keyword evidence="15" id="KW-1185">Reference proteome</keyword>
<keyword evidence="8" id="KW-0238">DNA-binding</keyword>
<dbReference type="GO" id="GO:0000978">
    <property type="term" value="F:RNA polymerase II cis-regulatory region sequence-specific DNA binding"/>
    <property type="evidence" value="ECO:0007669"/>
    <property type="project" value="TreeGrafter"/>
</dbReference>
<evidence type="ECO:0000256" key="8">
    <source>
        <dbReference type="ARBA" id="ARBA00023125"/>
    </source>
</evidence>
<keyword evidence="6" id="KW-0862">Zinc</keyword>
<dbReference type="SUPFAM" id="SSF57667">
    <property type="entry name" value="beta-beta-alpha zinc fingers"/>
    <property type="match status" value="10"/>
</dbReference>
<evidence type="ECO:0000256" key="7">
    <source>
        <dbReference type="ARBA" id="ARBA00023015"/>
    </source>
</evidence>
<feature type="region of interest" description="Disordered" evidence="12">
    <location>
        <begin position="266"/>
        <end position="307"/>
    </location>
</feature>
<feature type="compositionally biased region" description="Basic and acidic residues" evidence="12">
    <location>
        <begin position="266"/>
        <end position="279"/>
    </location>
</feature>
<feature type="compositionally biased region" description="Acidic residues" evidence="12">
    <location>
        <begin position="293"/>
        <end position="306"/>
    </location>
</feature>
<feature type="domain" description="C2H2-type" evidence="13">
    <location>
        <begin position="786"/>
        <end position="813"/>
    </location>
</feature>
<feature type="domain" description="C2H2-type" evidence="13">
    <location>
        <begin position="507"/>
        <end position="535"/>
    </location>
</feature>
<feature type="domain" description="C2H2-type" evidence="13">
    <location>
        <begin position="340"/>
        <end position="367"/>
    </location>
</feature>
<feature type="domain" description="C2H2-type" evidence="13">
    <location>
        <begin position="696"/>
        <end position="723"/>
    </location>
</feature>
<dbReference type="Pfam" id="PF13912">
    <property type="entry name" value="zf-C2H2_6"/>
    <property type="match status" value="3"/>
</dbReference>
<feature type="domain" description="C2H2-type" evidence="13">
    <location>
        <begin position="479"/>
        <end position="506"/>
    </location>
</feature>
<feature type="compositionally biased region" description="Polar residues" evidence="12">
    <location>
        <begin position="909"/>
        <end position="922"/>
    </location>
</feature>
<accession>A0A665SZW5</accession>
<comment type="similarity">
    <text evidence="2">Belongs to the krueppel C2H2-type zinc-finger protein family.</text>
</comment>
<feature type="region of interest" description="Disordered" evidence="12">
    <location>
        <begin position="876"/>
        <end position="945"/>
    </location>
</feature>
<feature type="region of interest" description="Disordered" evidence="12">
    <location>
        <begin position="615"/>
        <end position="655"/>
    </location>
</feature>
<dbReference type="GO" id="GO:0000981">
    <property type="term" value="F:DNA-binding transcription factor activity, RNA polymerase II-specific"/>
    <property type="evidence" value="ECO:0007669"/>
    <property type="project" value="TreeGrafter"/>
</dbReference>
<evidence type="ECO:0000259" key="13">
    <source>
        <dbReference type="PROSITE" id="PS50157"/>
    </source>
</evidence>
<dbReference type="FunFam" id="3.30.160.60:FF:000446">
    <property type="entry name" value="Zinc finger protein"/>
    <property type="match status" value="1"/>
</dbReference>
<proteinExistence type="inferred from homology"/>
<dbReference type="GO" id="GO:0005634">
    <property type="term" value="C:nucleus"/>
    <property type="evidence" value="ECO:0007669"/>
    <property type="project" value="UniProtKB-SubCell"/>
</dbReference>
<evidence type="ECO:0000256" key="1">
    <source>
        <dbReference type="ARBA" id="ARBA00004123"/>
    </source>
</evidence>
<feature type="domain" description="C2H2-type" evidence="13">
    <location>
        <begin position="312"/>
        <end position="339"/>
    </location>
</feature>
<keyword evidence="5 11" id="KW-0863">Zinc-finger</keyword>
<organism evidence="14 15">
    <name type="scientific">Echeneis naucrates</name>
    <name type="common">Live sharksucker</name>
    <dbReference type="NCBI Taxonomy" id="173247"/>
    <lineage>
        <taxon>Eukaryota</taxon>
        <taxon>Metazoa</taxon>
        <taxon>Chordata</taxon>
        <taxon>Craniata</taxon>
        <taxon>Vertebrata</taxon>
        <taxon>Euteleostomi</taxon>
        <taxon>Actinopterygii</taxon>
        <taxon>Neopterygii</taxon>
        <taxon>Teleostei</taxon>
        <taxon>Neoteleostei</taxon>
        <taxon>Acanthomorphata</taxon>
        <taxon>Carangaria</taxon>
        <taxon>Carangiformes</taxon>
        <taxon>Echeneidae</taxon>
        <taxon>Echeneis</taxon>
    </lineage>
</organism>
<sequence length="1322" mass="148581">MCFQHEAFCDGVYKEGQPKDKHDSAANVLPTVREAAPKQTEGEAEYKCKFCTKTFFKSQNLRRHILTHNEVKPYRCKACDNSFSRYDHLKVHQARCKGKKPRLEVCIPKISLDDVGKGWQNKFNFETAEKQETFECTVCSSFFPSQPKLSRHVAMFHATKLFKCTRCDSSFTHEKSLKRHRRINKCKKVTIERNASVPMDTDPPKQNGTNQVHVATNRILQRIKPSLCNHYREDHPEDAFTCHFCNKAYSVKKSLARHIRKWHQNERKDVAKSLQEKSSTEQSSSQVSMTGESGEEENDATEDSDSDSAPYFPCHVCGKTFPTSESLEDHQRCHLGEKPHECEECGRCFFQASQLQQHQRMHKSEFQCQACGRGFVSLFALRKHKHTHGKSRPYRCSKCHFSFTGPLQLAEHMKTHREENFPCDICDCVFLSKSSRAEHRKSHSSSGNHSPSPALLSMECEKSPLLSESSSAFTKELKYRCGVCNDRFRDPEELSEHGCMAAKERPYTCNTCNKHFLDPSHLRKHKTTYHQSGSGIKHNTEAKDSYCPSVPTQLDDTHKSKTIFPSASKLEEPGRRHLISTTEFECTECGQSFLGSDVFRQHRCLNKHHAKTECKHSNPSVKASHSTNHPPIVEANEGSTEAQEADGVDKDNSNTNVIYTKKGGKTLLKCGYCGRTFKFLSQFIIHQRIHTGERPFKCPECGKGFSKNSNLNLHLKTHKKSNIYQKCPFCKIKFSCSEYASHMKMHAQELEQDSEKRKVCQYCGKTFPFQSALIRHVRVHTGEKPYKCDICGKAFGQAYFLRVHELTHWSVKRYNCTRCEKSFTHYSNAKNHTCRPTGSSNSSQPSRRVKPSLTYTCHICKNVFDHLQEFNSHMRAHTGANPQPSLGAQQGPLEVPPRSSWLEDELPLITQSGPNSAQTLESSHMKESTASIVSSNASSAPKKSSPLIVSELEQQRQVKPATWNNATTSTALASTSSLQHDFSVPSAYIDGAALWSVRPAHLAISQSSPNKLGQELQLPRWPDTPVSTQKEPSTTPKREDDRVWDVNSPQVIPSTVSQPEKPWNGCEPQKQWASGLASASTSAQIDQRSAMPISTSVSLGVGSTLWDAQKPPGIPKTVNSPEKLVNNQDLKLQPKQVSSGWASVQSQTATQKVPISIQYEPHRFGQGMGTPVWGFQSNPSPQTLLTGQLKPGNGQELKQQPMVTGTQIIINQPSPFFSAPLAPLPPLALPGAHPLHSVTVGALPRPPHPNIFFTPQAVMSERPHMPQTLPLPQLTPQTEPHKLGSRLPFAPERLLQCMICGCSLPRELDLQMHYLQHAQGEI</sequence>
<comment type="subcellular location">
    <subcellularLocation>
        <location evidence="1">Nucleus</location>
    </subcellularLocation>
</comment>
<feature type="domain" description="C2H2-type" evidence="13">
    <location>
        <begin position="366"/>
        <end position="393"/>
    </location>
</feature>
<keyword evidence="9" id="KW-0804">Transcription</keyword>